<sequence length="104" mass="11146">MSDLGLWLGELAVFDATVATVPCLWDLAATETVTCRPEVIELLQTILEHNAAQIDVQRQAHRAVLDGASTANRLTGDADPAVRRAASKLTTAINNHLCDACHPT</sequence>
<evidence type="ECO:0000313" key="1">
    <source>
        <dbReference type="EMBL" id="GGR04182.1"/>
    </source>
</evidence>
<accession>A0A918F4N1</accession>
<reference evidence="1" key="2">
    <citation type="submission" date="2020-09" db="EMBL/GenBank/DDBJ databases">
        <authorList>
            <person name="Sun Q."/>
            <person name="Ohkuma M."/>
        </authorList>
    </citation>
    <scope>NUCLEOTIDE SEQUENCE</scope>
    <source>
        <strain evidence="1">JCM 4403</strain>
    </source>
</reference>
<dbReference type="EMBL" id="BMTU01000017">
    <property type="protein sequence ID" value="GGR04182.1"/>
    <property type="molecule type" value="Genomic_DNA"/>
</dbReference>
<evidence type="ECO:0000313" key="2">
    <source>
        <dbReference type="Proteomes" id="UP000656732"/>
    </source>
</evidence>
<name>A0A918F4N1_9ACTN</name>
<protein>
    <submittedName>
        <fullName evidence="1">Uncharacterized protein</fullName>
    </submittedName>
</protein>
<reference evidence="1" key="1">
    <citation type="journal article" date="2014" name="Int. J. Syst. Evol. Microbiol.">
        <title>Complete genome sequence of Corynebacterium casei LMG S-19264T (=DSM 44701T), isolated from a smear-ripened cheese.</title>
        <authorList>
            <consortium name="US DOE Joint Genome Institute (JGI-PGF)"/>
            <person name="Walter F."/>
            <person name="Albersmeier A."/>
            <person name="Kalinowski J."/>
            <person name="Ruckert C."/>
        </authorList>
    </citation>
    <scope>NUCLEOTIDE SEQUENCE</scope>
    <source>
        <strain evidence="1">JCM 4403</strain>
    </source>
</reference>
<keyword evidence="2" id="KW-1185">Reference proteome</keyword>
<dbReference type="AlphaFoldDB" id="A0A918F4N1"/>
<organism evidence="1 2">
    <name type="scientific">Streptomyces pilosus</name>
    <dbReference type="NCBI Taxonomy" id="28893"/>
    <lineage>
        <taxon>Bacteria</taxon>
        <taxon>Bacillati</taxon>
        <taxon>Actinomycetota</taxon>
        <taxon>Actinomycetes</taxon>
        <taxon>Kitasatosporales</taxon>
        <taxon>Streptomycetaceae</taxon>
        <taxon>Streptomyces</taxon>
    </lineage>
</organism>
<comment type="caution">
    <text evidence="1">The sequence shown here is derived from an EMBL/GenBank/DDBJ whole genome shotgun (WGS) entry which is preliminary data.</text>
</comment>
<dbReference type="RefSeq" id="WP_308431856.1">
    <property type="nucleotide sequence ID" value="NZ_BMTU01000017.1"/>
</dbReference>
<dbReference type="Proteomes" id="UP000656732">
    <property type="component" value="Unassembled WGS sequence"/>
</dbReference>
<proteinExistence type="predicted"/>
<gene>
    <name evidence="1" type="ORF">GCM10010280_60180</name>
</gene>